<dbReference type="PANTHER" id="PTHR43080:SF2">
    <property type="entry name" value="CBS DOMAIN-CONTAINING PROTEIN"/>
    <property type="match status" value="1"/>
</dbReference>
<dbReference type="SUPFAM" id="SSF54631">
    <property type="entry name" value="CBS-domain pair"/>
    <property type="match status" value="1"/>
</dbReference>
<evidence type="ECO:0000259" key="3">
    <source>
        <dbReference type="PROSITE" id="PS51371"/>
    </source>
</evidence>
<keyword evidence="1 2" id="KW-0129">CBS domain</keyword>
<organism evidence="4 5">
    <name type="scientific">Candidatus Yanofskybacteria bacterium RIFCSPHIGHO2_02_FULL_41_11</name>
    <dbReference type="NCBI Taxonomy" id="1802675"/>
    <lineage>
        <taxon>Bacteria</taxon>
        <taxon>Candidatus Yanofskyibacteriota</taxon>
    </lineage>
</organism>
<comment type="caution">
    <text evidence="4">The sequence shown here is derived from an EMBL/GenBank/DDBJ whole genome shotgun (WGS) entry which is preliminary data.</text>
</comment>
<dbReference type="EMBL" id="MGJP01000014">
    <property type="protein sequence ID" value="OGN10186.1"/>
    <property type="molecule type" value="Genomic_DNA"/>
</dbReference>
<dbReference type="InterPro" id="IPR046342">
    <property type="entry name" value="CBS_dom_sf"/>
</dbReference>
<reference evidence="4 5" key="1">
    <citation type="journal article" date="2016" name="Nat. Commun.">
        <title>Thousands of microbial genomes shed light on interconnected biogeochemical processes in an aquifer system.</title>
        <authorList>
            <person name="Anantharaman K."/>
            <person name="Brown C.T."/>
            <person name="Hug L.A."/>
            <person name="Sharon I."/>
            <person name="Castelle C.J."/>
            <person name="Probst A.J."/>
            <person name="Thomas B.C."/>
            <person name="Singh A."/>
            <person name="Wilkins M.J."/>
            <person name="Karaoz U."/>
            <person name="Brodie E.L."/>
            <person name="Williams K.H."/>
            <person name="Hubbard S.S."/>
            <person name="Banfield J.F."/>
        </authorList>
    </citation>
    <scope>NUCLEOTIDE SEQUENCE [LARGE SCALE GENOMIC DNA]</scope>
</reference>
<gene>
    <name evidence="4" type="ORF">A3J46_04735</name>
</gene>
<dbReference type="SMART" id="SM00116">
    <property type="entry name" value="CBS"/>
    <property type="match status" value="2"/>
</dbReference>
<dbReference type="Proteomes" id="UP000177167">
    <property type="component" value="Unassembled WGS sequence"/>
</dbReference>
<dbReference type="Gene3D" id="3.10.580.10">
    <property type="entry name" value="CBS-domain"/>
    <property type="match status" value="1"/>
</dbReference>
<evidence type="ECO:0000256" key="1">
    <source>
        <dbReference type="ARBA" id="ARBA00023122"/>
    </source>
</evidence>
<feature type="domain" description="CBS" evidence="3">
    <location>
        <begin position="12"/>
        <end position="70"/>
    </location>
</feature>
<evidence type="ECO:0000313" key="5">
    <source>
        <dbReference type="Proteomes" id="UP000177167"/>
    </source>
</evidence>
<dbReference type="PANTHER" id="PTHR43080">
    <property type="entry name" value="CBS DOMAIN-CONTAINING PROTEIN CBSX3, MITOCHONDRIAL"/>
    <property type="match status" value="1"/>
</dbReference>
<dbReference type="InterPro" id="IPR051257">
    <property type="entry name" value="Diverse_CBS-Domain"/>
</dbReference>
<name>A0A1F8FD40_9BACT</name>
<sequence length="184" mass="20727">MEKTIIKVKDIMTSGWIATINPDDSLMHAAKLFGEYNYDGFPVIDKDKKLMGIVTAYEMVSDSAILHLSELEKILELVSEDKADDKNLEGHFKKLDELKVKDIMNADPLTAKPEMTITELAKEFAKHHRVNPIPVVDEAGHLVGVVSRYDLIRFFESKYLNKVLISGGHESIVQKLGKNNSDDK</sequence>
<proteinExistence type="predicted"/>
<dbReference type="Pfam" id="PF00571">
    <property type="entry name" value="CBS"/>
    <property type="match status" value="2"/>
</dbReference>
<feature type="domain" description="CBS" evidence="3">
    <location>
        <begin position="104"/>
        <end position="163"/>
    </location>
</feature>
<dbReference type="AlphaFoldDB" id="A0A1F8FD40"/>
<accession>A0A1F8FD40</accession>
<evidence type="ECO:0000313" key="4">
    <source>
        <dbReference type="EMBL" id="OGN10186.1"/>
    </source>
</evidence>
<evidence type="ECO:0000256" key="2">
    <source>
        <dbReference type="PROSITE-ProRule" id="PRU00703"/>
    </source>
</evidence>
<dbReference type="InterPro" id="IPR000644">
    <property type="entry name" value="CBS_dom"/>
</dbReference>
<protein>
    <recommendedName>
        <fullName evidence="3">CBS domain-containing protein</fullName>
    </recommendedName>
</protein>
<dbReference type="PROSITE" id="PS51371">
    <property type="entry name" value="CBS"/>
    <property type="match status" value="2"/>
</dbReference>